<proteinExistence type="predicted"/>
<dbReference type="EMBL" id="CADIKZ010000010">
    <property type="protein sequence ID" value="CAB3888752.1"/>
    <property type="molecule type" value="Genomic_DNA"/>
</dbReference>
<name>A0A6S7DYJ3_9BURK</name>
<dbReference type="AlphaFoldDB" id="A0A6S7DYJ3"/>
<dbReference type="RefSeq" id="WP_175141346.1">
    <property type="nucleotide sequence ID" value="NZ_CADIKZ010000010.1"/>
</dbReference>
<gene>
    <name evidence="1" type="ORF">LMG26788_03662</name>
    <name evidence="2" type="ORF">LMG26788_03728</name>
</gene>
<evidence type="ECO:0000313" key="2">
    <source>
        <dbReference type="EMBL" id="CAB3890049.1"/>
    </source>
</evidence>
<organism evidence="2 3">
    <name type="scientific">Achromobacter pulmonis</name>
    <dbReference type="NCBI Taxonomy" id="1389932"/>
    <lineage>
        <taxon>Bacteria</taxon>
        <taxon>Pseudomonadati</taxon>
        <taxon>Pseudomonadota</taxon>
        <taxon>Betaproteobacteria</taxon>
        <taxon>Burkholderiales</taxon>
        <taxon>Alcaligenaceae</taxon>
        <taxon>Achromobacter</taxon>
    </lineage>
</organism>
<evidence type="ECO:0000313" key="3">
    <source>
        <dbReference type="Proteomes" id="UP000494203"/>
    </source>
</evidence>
<protein>
    <submittedName>
        <fullName evidence="2">Uncharacterized protein</fullName>
    </submittedName>
</protein>
<accession>A0A6S7DYJ3</accession>
<dbReference type="Proteomes" id="UP000494203">
    <property type="component" value="Unassembled WGS sequence"/>
</dbReference>
<evidence type="ECO:0000313" key="1">
    <source>
        <dbReference type="EMBL" id="CAB3888752.1"/>
    </source>
</evidence>
<reference evidence="2 3" key="1">
    <citation type="submission" date="2020-04" db="EMBL/GenBank/DDBJ databases">
        <authorList>
            <person name="De Canck E."/>
        </authorList>
    </citation>
    <scope>NUCLEOTIDE SEQUENCE [LARGE SCALE GENOMIC DNA]</scope>
    <source>
        <strain evidence="2 3">LMG 26788</strain>
    </source>
</reference>
<sequence length="91" mass="10063">MTPEQLEAIATRQTHCRPFGEAVTISRAERDALVAMARRYAWLRDESAGVPDGMRQIIAVQLPLPHTEDADIDLFDEALDAAIDAAMAKEQ</sequence>
<dbReference type="EMBL" id="CADIKZ010000010">
    <property type="protein sequence ID" value="CAB3890049.1"/>
    <property type="molecule type" value="Genomic_DNA"/>
</dbReference>
<keyword evidence="3" id="KW-1185">Reference proteome</keyword>